<evidence type="ECO:0000256" key="2">
    <source>
        <dbReference type="SAM" id="MobiDB-lite"/>
    </source>
</evidence>
<dbReference type="AlphaFoldDB" id="A0ABD3P4M2"/>
<gene>
    <name evidence="3" type="ORF">ACHAWO_009331</name>
</gene>
<evidence type="ECO:0000313" key="4">
    <source>
        <dbReference type="Proteomes" id="UP001530400"/>
    </source>
</evidence>
<protein>
    <submittedName>
        <fullName evidence="3">Uncharacterized protein</fullName>
    </submittedName>
</protein>
<evidence type="ECO:0000256" key="1">
    <source>
        <dbReference type="SAM" id="Coils"/>
    </source>
</evidence>
<feature type="region of interest" description="Disordered" evidence="2">
    <location>
        <begin position="1"/>
        <end position="85"/>
    </location>
</feature>
<organism evidence="3 4">
    <name type="scientific">Cyclotella atomus</name>
    <dbReference type="NCBI Taxonomy" id="382360"/>
    <lineage>
        <taxon>Eukaryota</taxon>
        <taxon>Sar</taxon>
        <taxon>Stramenopiles</taxon>
        <taxon>Ochrophyta</taxon>
        <taxon>Bacillariophyta</taxon>
        <taxon>Coscinodiscophyceae</taxon>
        <taxon>Thalassiosirophycidae</taxon>
        <taxon>Stephanodiscales</taxon>
        <taxon>Stephanodiscaceae</taxon>
        <taxon>Cyclotella</taxon>
    </lineage>
</organism>
<reference evidence="3 4" key="1">
    <citation type="submission" date="2024-10" db="EMBL/GenBank/DDBJ databases">
        <title>Updated reference genomes for cyclostephanoid diatoms.</title>
        <authorList>
            <person name="Roberts W.R."/>
            <person name="Alverson A.J."/>
        </authorList>
    </citation>
    <scope>NUCLEOTIDE SEQUENCE [LARGE SCALE GENOMIC DNA]</scope>
    <source>
        <strain evidence="3 4">AJA010-31</strain>
    </source>
</reference>
<feature type="compositionally biased region" description="Pro residues" evidence="2">
    <location>
        <begin position="63"/>
        <end position="73"/>
    </location>
</feature>
<accession>A0ABD3P4M2</accession>
<feature type="coiled-coil region" evidence="1">
    <location>
        <begin position="241"/>
        <end position="308"/>
    </location>
</feature>
<proteinExistence type="predicted"/>
<keyword evidence="4" id="KW-1185">Reference proteome</keyword>
<feature type="compositionally biased region" description="Basic residues" evidence="2">
    <location>
        <begin position="30"/>
        <end position="45"/>
    </location>
</feature>
<name>A0ABD3P4M2_9STRA</name>
<comment type="caution">
    <text evidence="3">The sequence shown here is derived from an EMBL/GenBank/DDBJ whole genome shotgun (WGS) entry which is preliminary data.</text>
</comment>
<sequence length="407" mass="46847">MDDQHDTQLPQNDSSNGPPDPPKKTWQRVLPKKRRKHTRSIKKRQCAPPASSQELSVTTDVPDVPPPTPPQHPTPGHRAARKPTTASLARQLKRKHDELTIAKKELGCKEKEVSFLKKKNQSLVDATLKARKEARHHKTIALSTAADHKKDITAIQKLEEERRKKETDQFQRELEKQAARNNRHMMYHQKVAESQRNTIALQRKREKVLVDAHANANATIRHKNKLIEQISDLSHHHTTLADELLNENKRVQKEKQRAIDEANMKSAEAVSKVRQTSVVQASRLKESLKQKDRLIEELQDMAETVADEYFHCKTKAEVSAAKEDAMRETANIRLMKYKNLQERNADLKTIIETDRELMQEQVSTLLAENHLLKEQLEMKTMELEAANHDLNEACEEIHVSEICDKFT</sequence>
<feature type="coiled-coil region" evidence="1">
    <location>
        <begin position="337"/>
        <end position="396"/>
    </location>
</feature>
<dbReference type="EMBL" id="JALLPJ020000812">
    <property type="protein sequence ID" value="KAL3782301.1"/>
    <property type="molecule type" value="Genomic_DNA"/>
</dbReference>
<evidence type="ECO:0000313" key="3">
    <source>
        <dbReference type="EMBL" id="KAL3782301.1"/>
    </source>
</evidence>
<keyword evidence="1" id="KW-0175">Coiled coil</keyword>
<feature type="compositionally biased region" description="Polar residues" evidence="2">
    <location>
        <begin position="7"/>
        <end position="17"/>
    </location>
</feature>
<dbReference type="Proteomes" id="UP001530400">
    <property type="component" value="Unassembled WGS sequence"/>
</dbReference>